<protein>
    <submittedName>
        <fullName evidence="2">Uncharacterized protein</fullName>
    </submittedName>
</protein>
<sequence>MLLARAAAPGATQTSLQRSPALPVQRYRAGRRPLFRAAAAASPPGGPAEGSSNVSTDGSKQSPAAAPAPLWLHWLQWPQRLALRVQQERQEEEARQQRQQQEAARRQQEEAARQQFGGGGGAAARRPC</sequence>
<feature type="compositionally biased region" description="Polar residues" evidence="1">
    <location>
        <begin position="51"/>
        <end position="60"/>
    </location>
</feature>
<comment type="caution">
    <text evidence="2">The sequence shown here is derived from an EMBL/GenBank/DDBJ whole genome shotgun (WGS) entry which is preliminary data.</text>
</comment>
<dbReference type="AlphaFoldDB" id="A0A2P6TLT8"/>
<feature type="region of interest" description="Disordered" evidence="1">
    <location>
        <begin position="1"/>
        <end position="66"/>
    </location>
</feature>
<gene>
    <name evidence="2" type="ORF">C2E21_6277</name>
</gene>
<organism evidence="2 3">
    <name type="scientific">Chlorella sorokiniana</name>
    <name type="common">Freshwater green alga</name>
    <dbReference type="NCBI Taxonomy" id="3076"/>
    <lineage>
        <taxon>Eukaryota</taxon>
        <taxon>Viridiplantae</taxon>
        <taxon>Chlorophyta</taxon>
        <taxon>core chlorophytes</taxon>
        <taxon>Trebouxiophyceae</taxon>
        <taxon>Chlorellales</taxon>
        <taxon>Chlorellaceae</taxon>
        <taxon>Chlorella clade</taxon>
        <taxon>Chlorella</taxon>
    </lineage>
</organism>
<reference evidence="2 3" key="1">
    <citation type="journal article" date="2018" name="Plant J.">
        <title>Genome sequences of Chlorella sorokiniana UTEX 1602 and Micractinium conductrix SAG 241.80: implications to maltose excretion by a green alga.</title>
        <authorList>
            <person name="Arriola M.B."/>
            <person name="Velmurugan N."/>
            <person name="Zhang Y."/>
            <person name="Plunkett M.H."/>
            <person name="Hondzo H."/>
            <person name="Barney B.M."/>
        </authorList>
    </citation>
    <scope>NUCLEOTIDE SEQUENCE [LARGE SCALE GENOMIC DNA]</scope>
    <source>
        <strain evidence="3">UTEX 1602</strain>
    </source>
</reference>
<feature type="region of interest" description="Disordered" evidence="1">
    <location>
        <begin position="85"/>
        <end position="128"/>
    </location>
</feature>
<keyword evidence="3" id="KW-1185">Reference proteome</keyword>
<proteinExistence type="predicted"/>
<dbReference type="Proteomes" id="UP000239899">
    <property type="component" value="Unassembled WGS sequence"/>
</dbReference>
<feature type="compositionally biased region" description="Basic and acidic residues" evidence="1">
    <location>
        <begin position="103"/>
        <end position="112"/>
    </location>
</feature>
<accession>A0A2P6TLT8</accession>
<evidence type="ECO:0000256" key="1">
    <source>
        <dbReference type="SAM" id="MobiDB-lite"/>
    </source>
</evidence>
<name>A0A2P6TLT8_CHLSO</name>
<evidence type="ECO:0000313" key="3">
    <source>
        <dbReference type="Proteomes" id="UP000239899"/>
    </source>
</evidence>
<dbReference type="EMBL" id="LHPG02000012">
    <property type="protein sequence ID" value="PRW45206.1"/>
    <property type="molecule type" value="Genomic_DNA"/>
</dbReference>
<feature type="compositionally biased region" description="Basic and acidic residues" evidence="1">
    <location>
        <begin position="86"/>
        <end position="96"/>
    </location>
</feature>
<evidence type="ECO:0000313" key="2">
    <source>
        <dbReference type="EMBL" id="PRW45206.1"/>
    </source>
</evidence>